<dbReference type="GO" id="GO:0005525">
    <property type="term" value="F:GTP binding"/>
    <property type="evidence" value="ECO:0007669"/>
    <property type="project" value="InterPro"/>
</dbReference>
<sequence>MEKLIGKITHYFGKISVGIIKIENGELNVGDTIHIKGHTSDFTQQVDSIQIEHEQIQKAKKGDDIGIKVAQKVHEHDEVYLVTE</sequence>
<organism evidence="2 3">
    <name type="scientific">candidate division WOR_3 bacterium SM23_60</name>
    <dbReference type="NCBI Taxonomy" id="1703780"/>
    <lineage>
        <taxon>Bacteria</taxon>
        <taxon>Bacteria division WOR-3</taxon>
    </lineage>
</organism>
<dbReference type="EMBL" id="LJUO01000070">
    <property type="protein sequence ID" value="KPK71118.1"/>
    <property type="molecule type" value="Genomic_DNA"/>
</dbReference>
<dbReference type="Pfam" id="PF03144">
    <property type="entry name" value="GTP_EFTU_D2"/>
    <property type="match status" value="1"/>
</dbReference>
<dbReference type="SUPFAM" id="SSF50447">
    <property type="entry name" value="Translation proteins"/>
    <property type="match status" value="1"/>
</dbReference>
<evidence type="ECO:0000259" key="1">
    <source>
        <dbReference type="Pfam" id="PF03144"/>
    </source>
</evidence>
<name>A0A0S8GE42_UNCW3</name>
<protein>
    <recommendedName>
        <fullName evidence="1">Translation elongation factor EFTu-like domain-containing protein</fullName>
    </recommendedName>
</protein>
<evidence type="ECO:0000313" key="3">
    <source>
        <dbReference type="Proteomes" id="UP000051096"/>
    </source>
</evidence>
<comment type="caution">
    <text evidence="2">The sequence shown here is derived from an EMBL/GenBank/DDBJ whole genome shotgun (WGS) entry which is preliminary data.</text>
</comment>
<dbReference type="Gene3D" id="2.40.30.10">
    <property type="entry name" value="Translation factors"/>
    <property type="match status" value="1"/>
</dbReference>
<reference evidence="2 3" key="1">
    <citation type="journal article" date="2015" name="Microbiome">
        <title>Genomic resolution of linkages in carbon, nitrogen, and sulfur cycling among widespread estuary sediment bacteria.</title>
        <authorList>
            <person name="Baker B.J."/>
            <person name="Lazar C.S."/>
            <person name="Teske A.P."/>
            <person name="Dick G.J."/>
        </authorList>
    </citation>
    <scope>NUCLEOTIDE SEQUENCE [LARGE SCALE GENOMIC DNA]</scope>
    <source>
        <strain evidence="2">SM23_60</strain>
    </source>
</reference>
<dbReference type="AlphaFoldDB" id="A0A0S8GE42"/>
<dbReference type="Proteomes" id="UP000051096">
    <property type="component" value="Unassembled WGS sequence"/>
</dbReference>
<proteinExistence type="predicted"/>
<gene>
    <name evidence="2" type="ORF">AMJ87_07665</name>
</gene>
<dbReference type="InterPro" id="IPR009000">
    <property type="entry name" value="Transl_B-barrel_sf"/>
</dbReference>
<dbReference type="InterPro" id="IPR004161">
    <property type="entry name" value="EFTu-like_2"/>
</dbReference>
<accession>A0A0S8GE42</accession>
<evidence type="ECO:0000313" key="2">
    <source>
        <dbReference type="EMBL" id="KPK71118.1"/>
    </source>
</evidence>
<feature type="domain" description="Translation elongation factor EFTu-like" evidence="1">
    <location>
        <begin position="18"/>
        <end position="70"/>
    </location>
</feature>